<protein>
    <submittedName>
        <fullName evidence="2">Secreted protein</fullName>
    </submittedName>
</protein>
<organism evidence="1 2">
    <name type="scientific">Trichuris muris</name>
    <name type="common">Mouse whipworm</name>
    <dbReference type="NCBI Taxonomy" id="70415"/>
    <lineage>
        <taxon>Eukaryota</taxon>
        <taxon>Metazoa</taxon>
        <taxon>Ecdysozoa</taxon>
        <taxon>Nematoda</taxon>
        <taxon>Enoplea</taxon>
        <taxon>Dorylaimia</taxon>
        <taxon>Trichinellida</taxon>
        <taxon>Trichuridae</taxon>
        <taxon>Trichuris</taxon>
    </lineage>
</organism>
<evidence type="ECO:0000313" key="1">
    <source>
        <dbReference type="Proteomes" id="UP000046395"/>
    </source>
</evidence>
<dbReference type="AlphaFoldDB" id="A0A5S6Q556"/>
<name>A0A5S6Q556_TRIMR</name>
<proteinExistence type="predicted"/>
<keyword evidence="1" id="KW-1185">Reference proteome</keyword>
<evidence type="ECO:0000313" key="2">
    <source>
        <dbReference type="WBParaSite" id="TMUE_0000002294.1"/>
    </source>
</evidence>
<accession>A0A5S6Q556</accession>
<dbReference type="WBParaSite" id="TMUE_0000002294.1">
    <property type="protein sequence ID" value="TMUE_0000002294.1"/>
    <property type="gene ID" value="WBGene00298142"/>
</dbReference>
<dbReference type="Proteomes" id="UP000046395">
    <property type="component" value="Unassembled WGS sequence"/>
</dbReference>
<reference evidence="2" key="1">
    <citation type="submission" date="2019-12" db="UniProtKB">
        <authorList>
            <consortium name="WormBaseParasite"/>
        </authorList>
    </citation>
    <scope>IDENTIFICATION</scope>
</reference>
<sequence>MLLEEKNKRPFLNIMVITFVSNTANIALSQEHHVKPMGHRQHSNIVSRNWTTVRVLQSPLTKVGFHHHNEKHESTGL</sequence>